<dbReference type="GeneID" id="19323290"/>
<dbReference type="eggNOG" id="KOG0274">
    <property type="taxonomic scope" value="Eukaryota"/>
</dbReference>
<dbReference type="Gene3D" id="1.20.1280.50">
    <property type="match status" value="1"/>
</dbReference>
<feature type="compositionally biased region" description="Polar residues" evidence="1">
    <location>
        <begin position="868"/>
        <end position="889"/>
    </location>
</feature>
<dbReference type="PANTHER" id="PTHR10223:SF2">
    <property type="entry name" value="F-BOX AND WD DOMAIN PROTEIN (AFU_ORTHOLOGUE AFUA_6G11400)"/>
    <property type="match status" value="1"/>
</dbReference>
<evidence type="ECO:0000259" key="2">
    <source>
        <dbReference type="PROSITE" id="PS50181"/>
    </source>
</evidence>
<evidence type="ECO:0000313" key="4">
    <source>
        <dbReference type="Proteomes" id="UP000014074"/>
    </source>
</evidence>
<dbReference type="InterPro" id="IPR011047">
    <property type="entry name" value="Quinoprotein_ADH-like_sf"/>
</dbReference>
<feature type="compositionally biased region" description="Polar residues" evidence="1">
    <location>
        <begin position="957"/>
        <end position="968"/>
    </location>
</feature>
<dbReference type="GO" id="GO:0043161">
    <property type="term" value="P:proteasome-mediated ubiquitin-dependent protein catabolic process"/>
    <property type="evidence" value="ECO:0007669"/>
    <property type="project" value="TreeGrafter"/>
</dbReference>
<reference evidence="4" key="1">
    <citation type="journal article" date="2013" name="Genome Announc.">
        <title>Draft genome sequence of the ascomycete Phaeoacremonium aleophilum strain UCR-PA7, a causal agent of the esca disease complex in grapevines.</title>
        <authorList>
            <person name="Blanco-Ulate B."/>
            <person name="Rolshausen P."/>
            <person name="Cantu D."/>
        </authorList>
    </citation>
    <scope>NUCLEOTIDE SEQUENCE [LARGE SCALE GENOMIC DNA]</scope>
    <source>
        <strain evidence="4">UCR-PA7</strain>
    </source>
</reference>
<dbReference type="Gene3D" id="2.130.10.10">
    <property type="entry name" value="YVTN repeat-like/Quinoprotein amine dehydrogenase"/>
    <property type="match status" value="1"/>
</dbReference>
<dbReference type="EMBL" id="KB932993">
    <property type="protein sequence ID" value="EOO01428.1"/>
    <property type="molecule type" value="Genomic_DNA"/>
</dbReference>
<dbReference type="Proteomes" id="UP000014074">
    <property type="component" value="Unassembled WGS sequence"/>
</dbReference>
<organism evidence="3 4">
    <name type="scientific">Phaeoacremonium minimum (strain UCR-PA7)</name>
    <name type="common">Esca disease fungus</name>
    <name type="synonym">Togninia minima</name>
    <dbReference type="NCBI Taxonomy" id="1286976"/>
    <lineage>
        <taxon>Eukaryota</taxon>
        <taxon>Fungi</taxon>
        <taxon>Dikarya</taxon>
        <taxon>Ascomycota</taxon>
        <taxon>Pezizomycotina</taxon>
        <taxon>Sordariomycetes</taxon>
        <taxon>Sordariomycetidae</taxon>
        <taxon>Togniniales</taxon>
        <taxon>Togniniaceae</taxon>
        <taxon>Phaeoacremonium</taxon>
    </lineage>
</organism>
<feature type="domain" description="F-box" evidence="2">
    <location>
        <begin position="1"/>
        <end position="44"/>
    </location>
</feature>
<dbReference type="PROSITE" id="PS50330">
    <property type="entry name" value="UIM"/>
    <property type="match status" value="2"/>
</dbReference>
<dbReference type="CDD" id="cd09917">
    <property type="entry name" value="F-box_SF"/>
    <property type="match status" value="1"/>
</dbReference>
<dbReference type="SMART" id="SM00726">
    <property type="entry name" value="UIM"/>
    <property type="match status" value="2"/>
</dbReference>
<name>R8BPW7_PHAM7</name>
<dbReference type="KEGG" id="tmn:UCRPA7_2987"/>
<feature type="compositionally biased region" description="Polar residues" evidence="1">
    <location>
        <begin position="980"/>
        <end position="991"/>
    </location>
</feature>
<feature type="region of interest" description="Disordered" evidence="1">
    <location>
        <begin position="929"/>
        <end position="993"/>
    </location>
</feature>
<dbReference type="GO" id="GO:0005829">
    <property type="term" value="C:cytosol"/>
    <property type="evidence" value="ECO:0007669"/>
    <property type="project" value="TreeGrafter"/>
</dbReference>
<dbReference type="GO" id="GO:0008540">
    <property type="term" value="C:proteasome regulatory particle, base subcomplex"/>
    <property type="evidence" value="ECO:0007669"/>
    <property type="project" value="TreeGrafter"/>
</dbReference>
<proteinExistence type="predicted"/>
<dbReference type="AlphaFoldDB" id="R8BPW7"/>
<sequence>MADHNTEILTHILSHLHPDSHASVALVSKRFYALVTEPHAWRMAFLRFFPGQEALDPSFGKNVLDAWDAGSSDLVRSESRYFTRLTPLASWRSEYLLRTRLLRSVARGKPGTSAGGIGTSSRSSQGGKRASAVLTYNSKLPWVVSHIHAVFSNGKKGPKVIHGTRDMCVSTVSDPTIGKVEKWGLDDPFSFAQLDEVFPNLELYGLGDGPAAIPNVMDVSQPYGMFGGEGFPGGRVYLRATGELRGRYLGQDNNAIIDMTPEVPKIPELSEAICSVWIAKSSAVPSVTQSMVGMMAGSSLGVVTTYALKYDATGSSYATGEITARWVLSPGVPIIAIKVDDGYNMKRRSLGRVWAVVLNALGEVFYLSQTPTPPMDRSRGDDSIKHAWMAGRSVSWELIDSTRREARPDEFDKNAVRGAYSPRSPSDAMNMSKEQVVAEAREIEKFLRYKPAHFRKVCKGWDMCRKLEVDFAGGEGDAAGEAIFAICPGGDEEVPAKVTRHTRRLIHGVDESVKTAPSPIPLVEKQPSIFGGEQVAKTPATPILSEVSRSQTPQTVGSPNLWSKLASVELREDWQASEYSLNGSTHLEITASGIDMSTFALLCHFEDPLNGLSAAKDAVATPTTKQSTGEIPGRRSRLLAVGTDDGRILAWNTRDTATTKVEPVRVVQTESPEISCLALSSLYVVHGGSDGLVQAWDPLASSLDPVRTLNSRSSGRVPRHIVNANPALRDANYSAVGAIFLDPDPTVLRGVLAFGTFLRYWTYSSTGQSTGRKRRLRHSDVHGRLASRRHGGTVQGYIAAEEAELRHEQAHQAREQARLRSRFGVGLGDLTEEEAIRYAQMISEEAFLLDEQRRTSASDTGSAADMGETTSSFGSLDTVTPEPSVSGLSPPNAHPGNSVGPSNTGADEEDDYEQQIQRAIRLSLMEGVNDVGQSPRGNSSPDFEFQVKYKSKKGKRSASNSPSSSQVHTPLVQYPAPIPQSDTLAATSSHDYNPDEDLELALRLSLQEEEERQAHAVGLGIEVEEEDFPELEVKGKGKGVYRG</sequence>
<dbReference type="InterPro" id="IPR015943">
    <property type="entry name" value="WD40/YVTN_repeat-like_dom_sf"/>
</dbReference>
<protein>
    <submittedName>
        <fullName evidence="3">Putative f-box and wd domain-containing protein</fullName>
    </submittedName>
</protein>
<dbReference type="Gene3D" id="6.10.140.100">
    <property type="match status" value="1"/>
</dbReference>
<dbReference type="PROSITE" id="PS50181">
    <property type="entry name" value="FBOX"/>
    <property type="match status" value="1"/>
</dbReference>
<dbReference type="OrthoDB" id="2095648at2759"/>
<dbReference type="SUPFAM" id="SSF81383">
    <property type="entry name" value="F-box domain"/>
    <property type="match status" value="1"/>
</dbReference>
<gene>
    <name evidence="3" type="ORF">UCRPA7_2987</name>
</gene>
<dbReference type="RefSeq" id="XP_007913744.1">
    <property type="nucleotide sequence ID" value="XM_007915553.1"/>
</dbReference>
<keyword evidence="4" id="KW-1185">Reference proteome</keyword>
<feature type="compositionally biased region" description="Polar residues" evidence="1">
    <location>
        <begin position="931"/>
        <end position="941"/>
    </location>
</feature>
<evidence type="ECO:0000313" key="3">
    <source>
        <dbReference type="EMBL" id="EOO01428.1"/>
    </source>
</evidence>
<dbReference type="InterPro" id="IPR027040">
    <property type="entry name" value="PSMD4"/>
</dbReference>
<dbReference type="InterPro" id="IPR036047">
    <property type="entry name" value="F-box-like_dom_sf"/>
</dbReference>
<dbReference type="HOGENOM" id="CLU_009186_0_0_1"/>
<feature type="region of interest" description="Disordered" evidence="1">
    <location>
        <begin position="108"/>
        <end position="128"/>
    </location>
</feature>
<dbReference type="Pfam" id="PF12937">
    <property type="entry name" value="F-box-like"/>
    <property type="match status" value="1"/>
</dbReference>
<dbReference type="SUPFAM" id="SSF50998">
    <property type="entry name" value="Quinoprotein alcohol dehydrogenase-like"/>
    <property type="match status" value="1"/>
</dbReference>
<feature type="region of interest" description="Disordered" evidence="1">
    <location>
        <begin position="852"/>
        <end position="914"/>
    </location>
</feature>
<dbReference type="InterPro" id="IPR003903">
    <property type="entry name" value="UIM_dom"/>
</dbReference>
<dbReference type="InterPro" id="IPR001810">
    <property type="entry name" value="F-box_dom"/>
</dbReference>
<evidence type="ECO:0000256" key="1">
    <source>
        <dbReference type="SAM" id="MobiDB-lite"/>
    </source>
</evidence>
<dbReference type="PANTHER" id="PTHR10223">
    <property type="entry name" value="26S PROTEASOME NON-ATPASE REGULATORY SUBUNIT 4"/>
    <property type="match status" value="1"/>
</dbReference>
<dbReference type="GO" id="GO:0031593">
    <property type="term" value="F:polyubiquitin modification-dependent protein binding"/>
    <property type="evidence" value="ECO:0007669"/>
    <property type="project" value="TreeGrafter"/>
</dbReference>
<accession>R8BPW7</accession>
<dbReference type="GO" id="GO:0005634">
    <property type="term" value="C:nucleus"/>
    <property type="evidence" value="ECO:0007669"/>
    <property type="project" value="TreeGrafter"/>
</dbReference>